<evidence type="ECO:0008006" key="5">
    <source>
        <dbReference type="Google" id="ProtNLM"/>
    </source>
</evidence>
<dbReference type="PROSITE" id="PS51257">
    <property type="entry name" value="PROKAR_LIPOPROTEIN"/>
    <property type="match status" value="1"/>
</dbReference>
<keyword evidence="4" id="KW-1185">Reference proteome</keyword>
<dbReference type="AlphaFoldDB" id="A0A1T2XJV5"/>
<dbReference type="OrthoDB" id="9790935at2"/>
<protein>
    <recommendedName>
        <fullName evidence="5">DUF4309 domain-containing protein</fullName>
    </recommendedName>
</protein>
<name>A0A1T2XJV5_9BACL</name>
<evidence type="ECO:0000256" key="1">
    <source>
        <dbReference type="SAM" id="MobiDB-lite"/>
    </source>
</evidence>
<comment type="caution">
    <text evidence="3">The sequence shown here is derived from an EMBL/GenBank/DDBJ whole genome shotgun (WGS) entry which is preliminary data.</text>
</comment>
<dbReference type="Pfam" id="PF14172">
    <property type="entry name" value="DUF4309"/>
    <property type="match status" value="2"/>
</dbReference>
<proteinExistence type="predicted"/>
<dbReference type="Proteomes" id="UP000190188">
    <property type="component" value="Unassembled WGS sequence"/>
</dbReference>
<dbReference type="RefSeq" id="WP_078497482.1">
    <property type="nucleotide sequence ID" value="NZ_MSZX01000002.1"/>
</dbReference>
<dbReference type="STRING" id="1324314.BVG16_05150"/>
<evidence type="ECO:0000313" key="4">
    <source>
        <dbReference type="Proteomes" id="UP000190188"/>
    </source>
</evidence>
<gene>
    <name evidence="3" type="ORF">BVG16_05150</name>
</gene>
<feature type="compositionally biased region" description="Low complexity" evidence="1">
    <location>
        <begin position="41"/>
        <end position="62"/>
    </location>
</feature>
<organism evidence="3 4">
    <name type="scientific">Paenibacillus selenitireducens</name>
    <dbReference type="NCBI Taxonomy" id="1324314"/>
    <lineage>
        <taxon>Bacteria</taxon>
        <taxon>Bacillati</taxon>
        <taxon>Bacillota</taxon>
        <taxon>Bacilli</taxon>
        <taxon>Bacillales</taxon>
        <taxon>Paenibacillaceae</taxon>
        <taxon>Paenibacillus</taxon>
    </lineage>
</organism>
<accession>A0A1T2XJV5</accession>
<evidence type="ECO:0000313" key="3">
    <source>
        <dbReference type="EMBL" id="OPA80134.1"/>
    </source>
</evidence>
<feature type="signal peptide" evidence="2">
    <location>
        <begin position="1"/>
        <end position="27"/>
    </location>
</feature>
<feature type="chain" id="PRO_5039715069" description="DUF4309 domain-containing protein" evidence="2">
    <location>
        <begin position="28"/>
        <end position="371"/>
    </location>
</feature>
<sequence length="371" mass="40444">MITYDRKYKRIFLGMALGALVFLGACQDRSSVDESQANLATDTSVGSQTSSSSSTSQPKSETVTAKETITKIEEAAKKGQIPGYSFTAGASLIDQVEKEWGKADRSNAAGQGIYFIYSSRHSVVGVNKGDQIFDLRSNAPEVLQLTEPDVTKVLGEPNLTQTLHVNGEKQMLLQYNVNDKYQLKFIFLVGDETKLDHISVYAPQAAKNLMAEEANSSNTKRLLTNIFESAKQGKVPNIPFAAKNALIDDVQKAWGTADSDSYVGKGVYYVYGGKHATFGVNKGSQIFDVRTDASDIRALTYSDVEAALGKAGSVQTVTAGKEKQTLLIYDVNKTFQLKFIFVPEKSAAHPNPHVDHISVYSPEDAKNLMAE</sequence>
<keyword evidence="2" id="KW-0732">Signal</keyword>
<evidence type="ECO:0000256" key="2">
    <source>
        <dbReference type="SAM" id="SignalP"/>
    </source>
</evidence>
<feature type="region of interest" description="Disordered" evidence="1">
    <location>
        <begin position="37"/>
        <end position="64"/>
    </location>
</feature>
<reference evidence="3 4" key="1">
    <citation type="submission" date="2017-01" db="EMBL/GenBank/DDBJ databases">
        <title>Genome analysis of Paenibacillus selenitrireducens ES3-24.</title>
        <authorList>
            <person name="Xu D."/>
            <person name="Yao R."/>
            <person name="Zheng S."/>
        </authorList>
    </citation>
    <scope>NUCLEOTIDE SEQUENCE [LARGE SCALE GENOMIC DNA]</scope>
    <source>
        <strain evidence="3 4">ES3-24</strain>
    </source>
</reference>
<dbReference type="InterPro" id="IPR025453">
    <property type="entry name" value="DUF4309"/>
</dbReference>
<dbReference type="EMBL" id="MSZX01000002">
    <property type="protein sequence ID" value="OPA80134.1"/>
    <property type="molecule type" value="Genomic_DNA"/>
</dbReference>